<feature type="active site" evidence="5">
    <location>
        <position position="89"/>
    </location>
</feature>
<gene>
    <name evidence="7" type="primary">fabD</name>
    <name evidence="7" type="ORF">GND95_02950</name>
</gene>
<dbReference type="InterPro" id="IPR016036">
    <property type="entry name" value="Malonyl_transacylase_ACP-bd"/>
</dbReference>
<dbReference type="Gene3D" id="3.30.70.250">
    <property type="entry name" value="Malonyl-CoA ACP transacylase, ACP-binding"/>
    <property type="match status" value="1"/>
</dbReference>
<evidence type="ECO:0000313" key="7">
    <source>
        <dbReference type="EMBL" id="KAE9636100.1"/>
    </source>
</evidence>
<evidence type="ECO:0000259" key="6">
    <source>
        <dbReference type="SMART" id="SM00827"/>
    </source>
</evidence>
<sequence>MKAAFIFAGQGSQYIGMGKDLAENIKECNEVFEMAREVLDFDIKELCFKDSQGKINQTQYTQPAILTVNIAALKAIEKEITPSVVAGLSLGEYSALVAGGMLDFKDAVRLVRKRGQYMEEAVPVGVGGMCAVLGLGKKEVEAVLKTISEGIVEAANFNCPGQIVIGGEVEALKLAEERLKAAGAKKVLPLSVSGPFHTSMLLPAAEKLEKELENIAFKEPKIPIISNVHGDYVTKEDVKILLKKQVMSSVLWEQSIYRMIEDGVDTFIELGPGKVLSGFVKKINRSVTVCNVEDMKSLEKTLETIRR</sequence>
<protein>
    <recommendedName>
        <fullName evidence="4">Malonyl CoA-acyl carrier protein transacylase</fullName>
        <ecNumber evidence="4">2.3.1.39</ecNumber>
    </recommendedName>
</protein>
<dbReference type="InterPro" id="IPR024925">
    <property type="entry name" value="Malonyl_CoA-ACP_transAc"/>
</dbReference>
<dbReference type="GO" id="GO:0006633">
    <property type="term" value="P:fatty acid biosynthetic process"/>
    <property type="evidence" value="ECO:0007669"/>
    <property type="project" value="TreeGrafter"/>
</dbReference>
<dbReference type="Proteomes" id="UP000483018">
    <property type="component" value="Unassembled WGS sequence"/>
</dbReference>
<feature type="active site" evidence="5">
    <location>
        <position position="197"/>
    </location>
</feature>
<accession>A0A7C8LKF2</accession>
<keyword evidence="1 4" id="KW-0808">Transferase</keyword>
<dbReference type="InterPro" id="IPR014043">
    <property type="entry name" value="Acyl_transferase_dom"/>
</dbReference>
<evidence type="ECO:0000256" key="5">
    <source>
        <dbReference type="PIRSR" id="PIRSR000446-1"/>
    </source>
</evidence>
<evidence type="ECO:0000313" key="8">
    <source>
        <dbReference type="Proteomes" id="UP000483018"/>
    </source>
</evidence>
<evidence type="ECO:0000256" key="4">
    <source>
        <dbReference type="PIRNR" id="PIRNR000446"/>
    </source>
</evidence>
<feature type="domain" description="Malonyl-CoA:ACP transacylase (MAT)" evidence="6">
    <location>
        <begin position="6"/>
        <end position="295"/>
    </location>
</feature>
<dbReference type="PANTHER" id="PTHR42681:SF1">
    <property type="entry name" value="MALONYL-COA-ACYL CARRIER PROTEIN TRANSACYLASE, MITOCHONDRIAL"/>
    <property type="match status" value="1"/>
</dbReference>
<dbReference type="InterPro" id="IPR016035">
    <property type="entry name" value="Acyl_Trfase/lysoPLipase"/>
</dbReference>
<dbReference type="InterPro" id="IPR004410">
    <property type="entry name" value="Malonyl_CoA-ACP_transAc_FabD"/>
</dbReference>
<dbReference type="GO" id="GO:0005829">
    <property type="term" value="C:cytosol"/>
    <property type="evidence" value="ECO:0007669"/>
    <property type="project" value="TreeGrafter"/>
</dbReference>
<evidence type="ECO:0000256" key="2">
    <source>
        <dbReference type="ARBA" id="ARBA00023315"/>
    </source>
</evidence>
<reference evidence="7 8" key="1">
    <citation type="submission" date="2019-12" db="EMBL/GenBank/DDBJ databases">
        <title>Defluviitalea raffinosedens, isolated from a biogas fermenter, genome sequencing and characterization.</title>
        <authorList>
            <person name="Rettenmaier R."/>
            <person name="Schneider M."/>
            <person name="Neuhaus K."/>
            <person name="Liebl W."/>
            <person name="Zverlov V."/>
        </authorList>
    </citation>
    <scope>NUCLEOTIDE SEQUENCE [LARGE SCALE GENOMIC DNA]</scope>
    <source>
        <strain evidence="7 8">249c-K6</strain>
    </source>
</reference>
<keyword evidence="8" id="KW-1185">Reference proteome</keyword>
<dbReference type="NCBIfam" id="TIGR00128">
    <property type="entry name" value="fabD"/>
    <property type="match status" value="1"/>
</dbReference>
<dbReference type="FunFam" id="3.30.70.250:FF:000001">
    <property type="entry name" value="Malonyl CoA-acyl carrier protein transacylase"/>
    <property type="match status" value="1"/>
</dbReference>
<evidence type="ECO:0000256" key="1">
    <source>
        <dbReference type="ARBA" id="ARBA00022679"/>
    </source>
</evidence>
<dbReference type="AlphaFoldDB" id="A0A7C8LKF2"/>
<proteinExistence type="inferred from homology"/>
<dbReference type="PIRSF" id="PIRSF000446">
    <property type="entry name" value="Mct"/>
    <property type="match status" value="1"/>
</dbReference>
<dbReference type="SUPFAM" id="SSF52151">
    <property type="entry name" value="FabD/lysophospholipase-like"/>
    <property type="match status" value="1"/>
</dbReference>
<dbReference type="RefSeq" id="WP_158739354.1">
    <property type="nucleotide sequence ID" value="NZ_WSLF01000002.1"/>
</dbReference>
<evidence type="ECO:0000256" key="3">
    <source>
        <dbReference type="ARBA" id="ARBA00048462"/>
    </source>
</evidence>
<name>A0A7C8LKF2_9FIRM</name>
<dbReference type="PANTHER" id="PTHR42681">
    <property type="entry name" value="MALONYL-COA-ACYL CARRIER PROTEIN TRANSACYLASE, MITOCHONDRIAL"/>
    <property type="match status" value="1"/>
</dbReference>
<comment type="catalytic activity">
    <reaction evidence="3 4">
        <text>holo-[ACP] + malonyl-CoA = malonyl-[ACP] + CoA</text>
        <dbReference type="Rhea" id="RHEA:41792"/>
        <dbReference type="Rhea" id="RHEA-COMP:9623"/>
        <dbReference type="Rhea" id="RHEA-COMP:9685"/>
        <dbReference type="ChEBI" id="CHEBI:57287"/>
        <dbReference type="ChEBI" id="CHEBI:57384"/>
        <dbReference type="ChEBI" id="CHEBI:64479"/>
        <dbReference type="ChEBI" id="CHEBI:78449"/>
        <dbReference type="EC" id="2.3.1.39"/>
    </reaction>
</comment>
<dbReference type="InterPro" id="IPR050858">
    <property type="entry name" value="Mal-CoA-ACP_Trans/PKS_FabD"/>
</dbReference>
<dbReference type="Pfam" id="PF00698">
    <property type="entry name" value="Acyl_transf_1"/>
    <property type="match status" value="1"/>
</dbReference>
<dbReference type="OrthoDB" id="9805460at2"/>
<dbReference type="InterPro" id="IPR001227">
    <property type="entry name" value="Ac_transferase_dom_sf"/>
</dbReference>
<comment type="similarity">
    <text evidence="4">Belongs to the fabD family.</text>
</comment>
<organism evidence="7 8">
    <name type="scientific">Defluviitalea raffinosedens</name>
    <dbReference type="NCBI Taxonomy" id="1450156"/>
    <lineage>
        <taxon>Bacteria</taxon>
        <taxon>Bacillati</taxon>
        <taxon>Bacillota</taxon>
        <taxon>Clostridia</taxon>
        <taxon>Lachnospirales</taxon>
        <taxon>Defluviitaleaceae</taxon>
        <taxon>Defluviitalea</taxon>
    </lineage>
</organism>
<dbReference type="EC" id="2.3.1.39" evidence="4"/>
<keyword evidence="2 4" id="KW-0012">Acyltransferase</keyword>
<dbReference type="SUPFAM" id="SSF55048">
    <property type="entry name" value="Probable ACP-binding domain of malonyl-CoA ACP transacylase"/>
    <property type="match status" value="1"/>
</dbReference>
<comment type="caution">
    <text evidence="7">The sequence shown here is derived from an EMBL/GenBank/DDBJ whole genome shotgun (WGS) entry which is preliminary data.</text>
</comment>
<dbReference type="SMART" id="SM00827">
    <property type="entry name" value="PKS_AT"/>
    <property type="match status" value="1"/>
</dbReference>
<dbReference type="GO" id="GO:0004314">
    <property type="term" value="F:[acyl-carrier-protein] S-malonyltransferase activity"/>
    <property type="evidence" value="ECO:0007669"/>
    <property type="project" value="UniProtKB-EC"/>
</dbReference>
<dbReference type="EMBL" id="WSLF01000002">
    <property type="protein sequence ID" value="KAE9636100.1"/>
    <property type="molecule type" value="Genomic_DNA"/>
</dbReference>
<dbReference type="Gene3D" id="3.40.366.10">
    <property type="entry name" value="Malonyl-Coenzyme A Acyl Carrier Protein, domain 2"/>
    <property type="match status" value="1"/>
</dbReference>